<evidence type="ECO:0000259" key="8">
    <source>
        <dbReference type="PROSITE" id="PS00794"/>
    </source>
</evidence>
<dbReference type="GO" id="GO:0046656">
    <property type="term" value="P:folic acid biosynthetic process"/>
    <property type="evidence" value="ECO:0007669"/>
    <property type="project" value="UniProtKB-KW"/>
</dbReference>
<dbReference type="UniPathway" id="UPA00077">
    <property type="reaction ID" value="UER00155"/>
</dbReference>
<name>A0A430RH52_THESC</name>
<dbReference type="SUPFAM" id="SSF55083">
    <property type="entry name" value="6-hydroxymethyl-7,8-dihydropterin pyrophosphokinase, HPPK"/>
    <property type="match status" value="1"/>
</dbReference>
<dbReference type="CDD" id="cd00483">
    <property type="entry name" value="HPPK"/>
    <property type="match status" value="1"/>
</dbReference>
<evidence type="ECO:0000313" key="9">
    <source>
        <dbReference type="EMBL" id="RTH07613.1"/>
    </source>
</evidence>
<dbReference type="GO" id="GO:0016301">
    <property type="term" value="F:kinase activity"/>
    <property type="evidence" value="ECO:0007669"/>
    <property type="project" value="UniProtKB-KW"/>
</dbReference>
<proteinExistence type="predicted"/>
<sequence>MLAYVGLGSNLGDRAGYLLQALSLLSRLPETRFLRLSPVYETEPVGPPQPPYLNLVAEVDTGLSPRAFLEGLLGIEQSLGRERKERWGPRTIDLDLLLYGDLVLREEGLEVPHPRLHQRAFVLVPLADLVPEGRHPVLGRTFAELLAPLDRKGVRPFVL</sequence>
<dbReference type="GO" id="GO:0003848">
    <property type="term" value="F:2-amino-4-hydroxy-6-hydroxymethyldihydropteridine diphosphokinase activity"/>
    <property type="evidence" value="ECO:0007669"/>
    <property type="project" value="UniProtKB-EC"/>
</dbReference>
<keyword evidence="6" id="KW-0067">ATP-binding</keyword>
<dbReference type="Pfam" id="PF01288">
    <property type="entry name" value="HPPK"/>
    <property type="match status" value="1"/>
</dbReference>
<dbReference type="AlphaFoldDB" id="A0A430RH52"/>
<dbReference type="GO" id="GO:0046654">
    <property type="term" value="P:tetrahydrofolate biosynthetic process"/>
    <property type="evidence" value="ECO:0007669"/>
    <property type="project" value="UniProtKB-UniPathway"/>
</dbReference>
<keyword evidence="5 9" id="KW-0418">Kinase</keyword>
<dbReference type="Proteomes" id="UP000286910">
    <property type="component" value="Unassembled WGS sequence"/>
</dbReference>
<dbReference type="PANTHER" id="PTHR43071:SF1">
    <property type="entry name" value="2-AMINO-4-HYDROXY-6-HYDROXYMETHYLDIHYDROPTERIDINE PYROPHOSPHOKINASE"/>
    <property type="match status" value="1"/>
</dbReference>
<dbReference type="InterPro" id="IPR000550">
    <property type="entry name" value="Hppk"/>
</dbReference>
<protein>
    <recommendedName>
        <fullName evidence="2">2-amino-4-hydroxy-6-hydroxymethyldihydropteridine diphosphokinase</fullName>
        <ecNumber evidence="2">2.7.6.3</ecNumber>
    </recommendedName>
</protein>
<dbReference type="GO" id="GO:0005524">
    <property type="term" value="F:ATP binding"/>
    <property type="evidence" value="ECO:0007669"/>
    <property type="project" value="UniProtKB-KW"/>
</dbReference>
<dbReference type="EMBL" id="PELR01000003">
    <property type="protein sequence ID" value="RTH07613.1"/>
    <property type="molecule type" value="Genomic_DNA"/>
</dbReference>
<comment type="pathway">
    <text evidence="1">Cofactor biosynthesis; tetrahydrofolate biosynthesis; 2-amino-4-hydroxy-6-hydroxymethyl-7,8-dihydropteridine diphosphate from 7,8-dihydroneopterin triphosphate: step 4/4.</text>
</comment>
<keyword evidence="3" id="KW-0808">Transferase</keyword>
<accession>A0A430RH52</accession>
<comment type="caution">
    <text evidence="9">The sequence shown here is derived from an EMBL/GenBank/DDBJ whole genome shotgun (WGS) entry which is preliminary data.</text>
</comment>
<dbReference type="Gene3D" id="3.30.70.560">
    <property type="entry name" value="7,8-Dihydro-6-hydroxymethylpterin-pyrophosphokinase HPPK"/>
    <property type="match status" value="1"/>
</dbReference>
<dbReference type="PROSITE" id="PS00794">
    <property type="entry name" value="HPPK"/>
    <property type="match status" value="1"/>
</dbReference>
<keyword evidence="4" id="KW-0547">Nucleotide-binding</keyword>
<gene>
    <name evidence="9" type="primary">folK</name>
    <name evidence="9" type="ORF">CSW45_00135</name>
</gene>
<dbReference type="RefSeq" id="WP_126177386.1">
    <property type="nucleotide sequence ID" value="NZ_PELN01000004.1"/>
</dbReference>
<dbReference type="PANTHER" id="PTHR43071">
    <property type="entry name" value="2-AMINO-4-HYDROXY-6-HYDROXYMETHYLDIHYDROPTERIDINE PYROPHOSPHOKINASE"/>
    <property type="match status" value="1"/>
</dbReference>
<feature type="domain" description="7,8-dihydro-6-hydroxymethylpterin-pyrophosphokinase" evidence="8">
    <location>
        <begin position="86"/>
        <end position="97"/>
    </location>
</feature>
<evidence type="ECO:0000256" key="1">
    <source>
        <dbReference type="ARBA" id="ARBA00005051"/>
    </source>
</evidence>
<evidence type="ECO:0000256" key="6">
    <source>
        <dbReference type="ARBA" id="ARBA00022840"/>
    </source>
</evidence>
<dbReference type="EC" id="2.7.6.3" evidence="2"/>
<keyword evidence="7" id="KW-0289">Folate biosynthesis</keyword>
<evidence type="ECO:0000256" key="4">
    <source>
        <dbReference type="ARBA" id="ARBA00022741"/>
    </source>
</evidence>
<dbReference type="NCBIfam" id="TIGR01498">
    <property type="entry name" value="folK"/>
    <property type="match status" value="1"/>
</dbReference>
<evidence type="ECO:0000256" key="5">
    <source>
        <dbReference type="ARBA" id="ARBA00022777"/>
    </source>
</evidence>
<organism evidence="9 10">
    <name type="scientific">Thermus scotoductus</name>
    <dbReference type="NCBI Taxonomy" id="37636"/>
    <lineage>
        <taxon>Bacteria</taxon>
        <taxon>Thermotogati</taxon>
        <taxon>Deinococcota</taxon>
        <taxon>Deinococci</taxon>
        <taxon>Thermales</taxon>
        <taxon>Thermaceae</taxon>
        <taxon>Thermus</taxon>
    </lineage>
</organism>
<dbReference type="InterPro" id="IPR035907">
    <property type="entry name" value="Hppk_sf"/>
</dbReference>
<evidence type="ECO:0000256" key="3">
    <source>
        <dbReference type="ARBA" id="ARBA00022679"/>
    </source>
</evidence>
<evidence type="ECO:0000313" key="10">
    <source>
        <dbReference type="Proteomes" id="UP000286910"/>
    </source>
</evidence>
<evidence type="ECO:0000256" key="7">
    <source>
        <dbReference type="ARBA" id="ARBA00022909"/>
    </source>
</evidence>
<evidence type="ECO:0000256" key="2">
    <source>
        <dbReference type="ARBA" id="ARBA00013253"/>
    </source>
</evidence>
<reference evidence="9 10" key="1">
    <citation type="journal article" date="2019" name="Extremophiles">
        <title>Biogeography of thermophiles and predominance of Thermus scotoductus in domestic water heaters.</title>
        <authorList>
            <person name="Wilpiszeski R.L."/>
            <person name="Zhang Z."/>
            <person name="House C.H."/>
        </authorList>
    </citation>
    <scope>NUCLEOTIDE SEQUENCE [LARGE SCALE GENOMIC DNA]</scope>
    <source>
        <strain evidence="9 10">32_S32</strain>
    </source>
</reference>